<protein>
    <submittedName>
        <fullName evidence="5">Uncharacterized protein LOC132712559</fullName>
    </submittedName>
</protein>
<organism evidence="4 5">
    <name type="scientific">Pantherophis guttatus</name>
    <name type="common">Corn snake</name>
    <name type="synonym">Elaphe guttata</name>
    <dbReference type="NCBI Taxonomy" id="94885"/>
    <lineage>
        <taxon>Eukaryota</taxon>
        <taxon>Metazoa</taxon>
        <taxon>Chordata</taxon>
        <taxon>Craniata</taxon>
        <taxon>Vertebrata</taxon>
        <taxon>Euteleostomi</taxon>
        <taxon>Lepidosauria</taxon>
        <taxon>Squamata</taxon>
        <taxon>Bifurcata</taxon>
        <taxon>Unidentata</taxon>
        <taxon>Episquamata</taxon>
        <taxon>Toxicofera</taxon>
        <taxon>Serpentes</taxon>
        <taxon>Colubroidea</taxon>
        <taxon>Colubridae</taxon>
        <taxon>Colubrinae</taxon>
        <taxon>Pantherophis</taxon>
    </lineage>
</organism>
<keyword evidence="2" id="KW-0378">Hydrolase</keyword>
<reference evidence="5" key="1">
    <citation type="submission" date="2025-08" db="UniProtKB">
        <authorList>
            <consortium name="RefSeq"/>
        </authorList>
    </citation>
    <scope>IDENTIFICATION</scope>
    <source>
        <tissue evidence="5">Blood</tissue>
    </source>
</reference>
<dbReference type="Pfam" id="PF07727">
    <property type="entry name" value="RVT_2"/>
    <property type="match status" value="1"/>
</dbReference>
<evidence type="ECO:0000313" key="5">
    <source>
        <dbReference type="RefSeq" id="XP_060550403.1"/>
    </source>
</evidence>
<accession>A0ABM3ZPU4</accession>
<evidence type="ECO:0000313" key="4">
    <source>
        <dbReference type="Proteomes" id="UP001652622"/>
    </source>
</evidence>
<proteinExistence type="predicted"/>
<gene>
    <name evidence="5" type="primary">LOC132712559</name>
</gene>
<dbReference type="RefSeq" id="XP_060550403.1">
    <property type="nucleotide sequence ID" value="XM_060694420.1"/>
</dbReference>
<evidence type="ECO:0000256" key="2">
    <source>
        <dbReference type="ARBA" id="ARBA00022801"/>
    </source>
</evidence>
<name>A0ABM3ZPU4_PANGU</name>
<evidence type="ECO:0000256" key="1">
    <source>
        <dbReference type="ARBA" id="ARBA00022723"/>
    </source>
</evidence>
<dbReference type="GeneID" id="132712559"/>
<keyword evidence="1" id="KW-0479">Metal-binding</keyword>
<keyword evidence="4" id="KW-1185">Reference proteome</keyword>
<feature type="domain" description="Reverse transcriptase Ty1/copia-type" evidence="3">
    <location>
        <begin position="159"/>
        <end position="282"/>
    </location>
</feature>
<dbReference type="Proteomes" id="UP001652622">
    <property type="component" value="Unplaced"/>
</dbReference>
<dbReference type="InterPro" id="IPR039537">
    <property type="entry name" value="Retrotran_Ty1/copia-like"/>
</dbReference>
<dbReference type="InterPro" id="IPR013103">
    <property type="entry name" value="RVT_2"/>
</dbReference>
<sequence length="312" mass="35865">MMRCLLEVGNLSIPYWGKTIKYANYIVNRTCSVINQTPFFMLYGYKPDLKHLRIFGSYAMVNIPLAQRRKGGPAAKRLRFMGIDDNSKWSKFIDSKHVIVISQSTNFEEDADWSRIHSNDPAVYFPRDAADATKYDDQDLQANVPATSSSQPDVPSSQAANGLKQSGLMWYLCLTDKLNSMGFIKSETDECVFTKRSDNIYEIVLVYVDIVYIDPNKRMSENFAKALQRYFTLKFLGYVNTYLGVQVVKTQKGFSLSQENKIKQILHHCNMKDANTVRIPMQTDFHNLAHEPSPEFEDQTLLSFSYWVTVVY</sequence>
<dbReference type="PANTHER" id="PTHR42648">
    <property type="entry name" value="TRANSPOSASE, PUTATIVE-RELATED"/>
    <property type="match status" value="1"/>
</dbReference>
<evidence type="ECO:0000259" key="3">
    <source>
        <dbReference type="Pfam" id="PF07727"/>
    </source>
</evidence>
<dbReference type="PANTHER" id="PTHR42648:SF28">
    <property type="entry name" value="TRANSPOSON-ENCODED PROTEIN WITH RIBONUCLEASE H-LIKE AND RETROVIRUS ZINC FINGER-LIKE DOMAINS"/>
    <property type="match status" value="1"/>
</dbReference>